<reference evidence="1" key="1">
    <citation type="submission" date="2015-12" db="EMBL/GenBank/DDBJ databases">
        <title>Gene expression during late stages of embryo sac development: a critical building block for successful pollen-pistil interactions.</title>
        <authorList>
            <person name="Liu Y."/>
            <person name="Joly V."/>
            <person name="Sabar M."/>
            <person name="Matton D.P."/>
        </authorList>
    </citation>
    <scope>NUCLEOTIDE SEQUENCE</scope>
</reference>
<organism evidence="1">
    <name type="scientific">Solanum chacoense</name>
    <name type="common">Chaco potato</name>
    <dbReference type="NCBI Taxonomy" id="4108"/>
    <lineage>
        <taxon>Eukaryota</taxon>
        <taxon>Viridiplantae</taxon>
        <taxon>Streptophyta</taxon>
        <taxon>Embryophyta</taxon>
        <taxon>Tracheophyta</taxon>
        <taxon>Spermatophyta</taxon>
        <taxon>Magnoliopsida</taxon>
        <taxon>eudicotyledons</taxon>
        <taxon>Gunneridae</taxon>
        <taxon>Pentapetalae</taxon>
        <taxon>asterids</taxon>
        <taxon>lamiids</taxon>
        <taxon>Solanales</taxon>
        <taxon>Solanaceae</taxon>
        <taxon>Solanoideae</taxon>
        <taxon>Solaneae</taxon>
        <taxon>Solanum</taxon>
    </lineage>
</organism>
<evidence type="ECO:0000313" key="1">
    <source>
        <dbReference type="EMBL" id="JAP12850.1"/>
    </source>
</evidence>
<accession>A0A0V0GXI6</accession>
<name>A0A0V0GXI6_SOLCH</name>
<proteinExistence type="predicted"/>
<sequence>MTKYMLIGNFTGKKRATICDSQEYNLGIIYFSFSFFLKKKNPLLHKYRSKLEPSYRYAISESTTIEIDSLYWYQIYTQVATNNFFDPFPG</sequence>
<protein>
    <submittedName>
        <fullName evidence="1">Putative ovule protein</fullName>
    </submittedName>
</protein>
<dbReference type="EMBL" id="GEDG01028958">
    <property type="protein sequence ID" value="JAP12850.1"/>
    <property type="molecule type" value="Transcribed_RNA"/>
</dbReference>
<dbReference type="AlphaFoldDB" id="A0A0V0GXI6"/>